<sequence length="461" mass="50152">MPLVDEFRPFTAATWTHTQTPVMDASAGNDTASRNLSALGTLIGYVGAEAATVHLFERLLWPQRFWNRLTFRNAVLTALFMPMGGPLHKAALQTLDEFFAHGLFKGDRQGHMLGTAFFRDSKLGYTVWSGGEAVEKEFVRNGLWIRAIAQKAMPEFLPKADASAEAATASKAPPLRAKTSLSHLVLTNGATPTTTGSRPVVANDTAAPSAHVYAGVFLSELTGLAMGAIVACVWKSWIAALWFVPFILKLTSTIWAISREDLAPAPPASADHKRSGGAPEERTNKFEIHDPHHGLIVIEGAESVVLQFFRHYGHPARNRSREVLQFAVVVGLGLVFPAGLVVSVMCMPASMQYLWFGYQLYTTLTMHVYRYANTHFWGSTEQALGDAFECADAVELRGADGRVVTAALQVTYYGNLREAQQAALRLLEGPQPGSMARSDSDTTVVGDDEKELEKTAQGVTG</sequence>
<keyword evidence="2" id="KW-0812">Transmembrane</keyword>
<accession>A0ABR3TI30</accession>
<name>A0ABR3TI30_9PEZI</name>
<evidence type="ECO:0000256" key="2">
    <source>
        <dbReference type="SAM" id="Phobius"/>
    </source>
</evidence>
<keyword evidence="2" id="KW-0472">Membrane</keyword>
<evidence type="ECO:0000256" key="1">
    <source>
        <dbReference type="SAM" id="MobiDB-lite"/>
    </source>
</evidence>
<feature type="transmembrane region" description="Helical" evidence="2">
    <location>
        <begin position="323"/>
        <end position="346"/>
    </location>
</feature>
<dbReference type="EMBL" id="JAKEKT020000068">
    <property type="protein sequence ID" value="KAL1639153.1"/>
    <property type="molecule type" value="Genomic_DNA"/>
</dbReference>
<reference evidence="3 4" key="1">
    <citation type="journal article" date="2023" name="Plant Dis.">
        <title>First Report of Diplodia intermedia Causing Canker and Dieback Diseases on Apple Trees in Canada.</title>
        <authorList>
            <person name="Ellouze W."/>
            <person name="Ilyukhin E."/>
            <person name="Sulman M."/>
            <person name="Ali S."/>
        </authorList>
    </citation>
    <scope>NUCLEOTIDE SEQUENCE [LARGE SCALE GENOMIC DNA]</scope>
    <source>
        <strain evidence="3 4">M45-28</strain>
    </source>
</reference>
<feature type="compositionally biased region" description="Basic and acidic residues" evidence="1">
    <location>
        <begin position="270"/>
        <end position="284"/>
    </location>
</feature>
<evidence type="ECO:0000313" key="3">
    <source>
        <dbReference type="EMBL" id="KAL1639153.1"/>
    </source>
</evidence>
<protein>
    <submittedName>
        <fullName evidence="3">Uncharacterized protein</fullName>
    </submittedName>
</protein>
<evidence type="ECO:0000313" key="4">
    <source>
        <dbReference type="Proteomes" id="UP001521184"/>
    </source>
</evidence>
<feature type="region of interest" description="Disordered" evidence="1">
    <location>
        <begin position="264"/>
        <end position="284"/>
    </location>
</feature>
<keyword evidence="2" id="KW-1133">Transmembrane helix</keyword>
<dbReference type="Proteomes" id="UP001521184">
    <property type="component" value="Unassembled WGS sequence"/>
</dbReference>
<gene>
    <name evidence="3" type="ORF">SLS58_008240</name>
</gene>
<keyword evidence="4" id="KW-1185">Reference proteome</keyword>
<proteinExistence type="predicted"/>
<feature type="region of interest" description="Disordered" evidence="1">
    <location>
        <begin position="430"/>
        <end position="461"/>
    </location>
</feature>
<comment type="caution">
    <text evidence="3">The sequence shown here is derived from an EMBL/GenBank/DDBJ whole genome shotgun (WGS) entry which is preliminary data.</text>
</comment>
<organism evidence="3 4">
    <name type="scientific">Diplodia intermedia</name>
    <dbReference type="NCBI Taxonomy" id="856260"/>
    <lineage>
        <taxon>Eukaryota</taxon>
        <taxon>Fungi</taxon>
        <taxon>Dikarya</taxon>
        <taxon>Ascomycota</taxon>
        <taxon>Pezizomycotina</taxon>
        <taxon>Dothideomycetes</taxon>
        <taxon>Dothideomycetes incertae sedis</taxon>
        <taxon>Botryosphaeriales</taxon>
        <taxon>Botryosphaeriaceae</taxon>
        <taxon>Diplodia</taxon>
    </lineage>
</organism>